<dbReference type="Proteomes" id="UP000828390">
    <property type="component" value="Unassembled WGS sequence"/>
</dbReference>
<evidence type="ECO:0000313" key="1">
    <source>
        <dbReference type="EMBL" id="KAH3882679.1"/>
    </source>
</evidence>
<sequence>MTYTPKTRIIFELIHDIIGTNLLTMFHEDLTLYNKDAPPPCGHFHEDRTINVTFRVLTNQMLTTHDGQSDHKSSEYSTELKSKDIFETNVLTKKKLPAPWH</sequence>
<gene>
    <name evidence="1" type="ORF">DPMN_006623</name>
</gene>
<keyword evidence="2" id="KW-1185">Reference proteome</keyword>
<name>A0A9D4MVP5_DREPO</name>
<accession>A0A9D4MVP5</accession>
<evidence type="ECO:0000313" key="2">
    <source>
        <dbReference type="Proteomes" id="UP000828390"/>
    </source>
</evidence>
<reference evidence="1" key="2">
    <citation type="submission" date="2020-11" db="EMBL/GenBank/DDBJ databases">
        <authorList>
            <person name="McCartney M.A."/>
            <person name="Auch B."/>
            <person name="Kono T."/>
            <person name="Mallez S."/>
            <person name="Becker A."/>
            <person name="Gohl D.M."/>
            <person name="Silverstein K.A.T."/>
            <person name="Koren S."/>
            <person name="Bechman K.B."/>
            <person name="Herman A."/>
            <person name="Abrahante J.E."/>
            <person name="Garbe J."/>
        </authorList>
    </citation>
    <scope>NUCLEOTIDE SEQUENCE</scope>
    <source>
        <strain evidence="1">Duluth1</strain>
        <tissue evidence="1">Whole animal</tissue>
    </source>
</reference>
<dbReference type="EMBL" id="JAIWYP010000001">
    <property type="protein sequence ID" value="KAH3882679.1"/>
    <property type="molecule type" value="Genomic_DNA"/>
</dbReference>
<reference evidence="1" key="1">
    <citation type="journal article" date="2019" name="bioRxiv">
        <title>The Genome of the Zebra Mussel, Dreissena polymorpha: A Resource for Invasive Species Research.</title>
        <authorList>
            <person name="McCartney M.A."/>
            <person name="Auch B."/>
            <person name="Kono T."/>
            <person name="Mallez S."/>
            <person name="Zhang Y."/>
            <person name="Obille A."/>
            <person name="Becker A."/>
            <person name="Abrahante J.E."/>
            <person name="Garbe J."/>
            <person name="Badalamenti J.P."/>
            <person name="Herman A."/>
            <person name="Mangelson H."/>
            <person name="Liachko I."/>
            <person name="Sullivan S."/>
            <person name="Sone E.D."/>
            <person name="Koren S."/>
            <person name="Silverstein K.A.T."/>
            <person name="Beckman K.B."/>
            <person name="Gohl D.M."/>
        </authorList>
    </citation>
    <scope>NUCLEOTIDE SEQUENCE</scope>
    <source>
        <strain evidence="1">Duluth1</strain>
        <tissue evidence="1">Whole animal</tissue>
    </source>
</reference>
<organism evidence="1 2">
    <name type="scientific">Dreissena polymorpha</name>
    <name type="common">Zebra mussel</name>
    <name type="synonym">Mytilus polymorpha</name>
    <dbReference type="NCBI Taxonomy" id="45954"/>
    <lineage>
        <taxon>Eukaryota</taxon>
        <taxon>Metazoa</taxon>
        <taxon>Spiralia</taxon>
        <taxon>Lophotrochozoa</taxon>
        <taxon>Mollusca</taxon>
        <taxon>Bivalvia</taxon>
        <taxon>Autobranchia</taxon>
        <taxon>Heteroconchia</taxon>
        <taxon>Euheterodonta</taxon>
        <taxon>Imparidentia</taxon>
        <taxon>Neoheterodontei</taxon>
        <taxon>Myida</taxon>
        <taxon>Dreissenoidea</taxon>
        <taxon>Dreissenidae</taxon>
        <taxon>Dreissena</taxon>
    </lineage>
</organism>
<comment type="caution">
    <text evidence="1">The sequence shown here is derived from an EMBL/GenBank/DDBJ whole genome shotgun (WGS) entry which is preliminary data.</text>
</comment>
<dbReference type="AlphaFoldDB" id="A0A9D4MVP5"/>
<protein>
    <submittedName>
        <fullName evidence="1">Uncharacterized protein</fullName>
    </submittedName>
</protein>
<proteinExistence type="predicted"/>